<dbReference type="EMBL" id="JBHSAP010000007">
    <property type="protein sequence ID" value="MFC4076010.1"/>
    <property type="molecule type" value="Genomic_DNA"/>
</dbReference>
<evidence type="ECO:0000313" key="9">
    <source>
        <dbReference type="EMBL" id="MFC4076010.1"/>
    </source>
</evidence>
<gene>
    <name evidence="9" type="ORF">ACFOUO_04225</name>
</gene>
<dbReference type="InterPro" id="IPR022930">
    <property type="entry name" value="UPF0316"/>
</dbReference>
<comment type="caution">
    <text evidence="9">The sequence shown here is derived from an EMBL/GenBank/DDBJ whole genome shotgun (WGS) entry which is preliminary data.</text>
</comment>
<keyword evidence="2 6" id="KW-1003">Cell membrane</keyword>
<dbReference type="Gene3D" id="3.30.70.120">
    <property type="match status" value="1"/>
</dbReference>
<dbReference type="InterPro" id="IPR015867">
    <property type="entry name" value="N-reg_PII/ATP_PRibTrfase_C"/>
</dbReference>
<dbReference type="PANTHER" id="PTHR40060:SF1">
    <property type="entry name" value="UPF0316 PROTEIN YEBE"/>
    <property type="match status" value="1"/>
</dbReference>
<feature type="domain" description="DUF5698" evidence="8">
    <location>
        <begin position="44"/>
        <end position="100"/>
    </location>
</feature>
<feature type="transmembrane region" description="Helical" evidence="6">
    <location>
        <begin position="25"/>
        <end position="45"/>
    </location>
</feature>
<dbReference type="Pfam" id="PF10035">
    <property type="entry name" value="DUF2179"/>
    <property type="match status" value="1"/>
</dbReference>
<keyword evidence="3 6" id="KW-0812">Transmembrane</keyword>
<name>A0ABV8JBZ3_9BACL</name>
<dbReference type="HAMAP" id="MF_01515">
    <property type="entry name" value="UPF0316"/>
    <property type="match status" value="1"/>
</dbReference>
<evidence type="ECO:0000256" key="5">
    <source>
        <dbReference type="ARBA" id="ARBA00023136"/>
    </source>
</evidence>
<reference evidence="10" key="1">
    <citation type="journal article" date="2019" name="Int. J. Syst. Evol. Microbiol.">
        <title>The Global Catalogue of Microorganisms (GCM) 10K type strain sequencing project: providing services to taxonomists for standard genome sequencing and annotation.</title>
        <authorList>
            <consortium name="The Broad Institute Genomics Platform"/>
            <consortium name="The Broad Institute Genome Sequencing Center for Infectious Disease"/>
            <person name="Wu L."/>
            <person name="Ma J."/>
        </authorList>
    </citation>
    <scope>NUCLEOTIDE SEQUENCE [LARGE SCALE GENOMIC DNA]</scope>
    <source>
        <strain evidence="10">IBRC-M 10813</strain>
    </source>
</reference>
<keyword evidence="10" id="KW-1185">Reference proteome</keyword>
<comment type="similarity">
    <text evidence="6">Belongs to the UPF0316 family.</text>
</comment>
<dbReference type="InterPro" id="IPR019264">
    <property type="entry name" value="DUF2179"/>
</dbReference>
<protein>
    <recommendedName>
        <fullName evidence="6">UPF0316 protein ACFOUO_04225</fullName>
    </recommendedName>
</protein>
<evidence type="ECO:0000256" key="6">
    <source>
        <dbReference type="HAMAP-Rule" id="MF_01515"/>
    </source>
</evidence>
<evidence type="ECO:0000259" key="8">
    <source>
        <dbReference type="Pfam" id="PF18955"/>
    </source>
</evidence>
<feature type="domain" description="DUF2179" evidence="7">
    <location>
        <begin position="134"/>
        <end position="186"/>
    </location>
</feature>
<evidence type="ECO:0000256" key="2">
    <source>
        <dbReference type="ARBA" id="ARBA00022475"/>
    </source>
</evidence>
<feature type="transmembrane region" description="Helical" evidence="6">
    <location>
        <begin position="57"/>
        <end position="77"/>
    </location>
</feature>
<organism evidence="9 10">
    <name type="scientific">Salinithrix halophila</name>
    <dbReference type="NCBI Taxonomy" id="1485204"/>
    <lineage>
        <taxon>Bacteria</taxon>
        <taxon>Bacillati</taxon>
        <taxon>Bacillota</taxon>
        <taxon>Bacilli</taxon>
        <taxon>Bacillales</taxon>
        <taxon>Thermoactinomycetaceae</taxon>
        <taxon>Salinithrix</taxon>
    </lineage>
</organism>
<evidence type="ECO:0000256" key="1">
    <source>
        <dbReference type="ARBA" id="ARBA00004651"/>
    </source>
</evidence>
<evidence type="ECO:0000256" key="3">
    <source>
        <dbReference type="ARBA" id="ARBA00022692"/>
    </source>
</evidence>
<comment type="subcellular location">
    <subcellularLocation>
        <location evidence="1 6">Cell membrane</location>
        <topology evidence="1 6">Multi-pass membrane protein</topology>
    </subcellularLocation>
</comment>
<accession>A0ABV8JBZ3</accession>
<keyword evidence="5 6" id="KW-0472">Membrane</keyword>
<dbReference type="CDD" id="cd16381">
    <property type="entry name" value="YitT_C_like_1"/>
    <property type="match status" value="1"/>
</dbReference>
<evidence type="ECO:0000256" key="4">
    <source>
        <dbReference type="ARBA" id="ARBA00022989"/>
    </source>
</evidence>
<proteinExistence type="inferred from homology"/>
<dbReference type="NCBIfam" id="NF003194">
    <property type="entry name" value="PRK04164.1-5"/>
    <property type="match status" value="1"/>
</dbReference>
<sequence length="194" mass="21775">MVRIGFLIQSCREKIGLAKRGRLNAVGVVLFILFVQIAYVTISTIRLIVMMKGNAKLASVVSFGEVFIYMLGLATVLENIDVWYNLVVYCFGFALGVYTGSLIEEKMAMGYVTVQVITRKEDTDMPQQLRNAGFGVTSWVGEGLSGERLVLMVLTKRKRQKELVDKVKQVDSQAFVVSSEPKTFIGGFWMRRVQ</sequence>
<dbReference type="Proteomes" id="UP001595843">
    <property type="component" value="Unassembled WGS sequence"/>
</dbReference>
<evidence type="ECO:0000313" key="10">
    <source>
        <dbReference type="Proteomes" id="UP001595843"/>
    </source>
</evidence>
<dbReference type="PANTHER" id="PTHR40060">
    <property type="entry name" value="UPF0316 PROTEIN YEBE"/>
    <property type="match status" value="1"/>
</dbReference>
<dbReference type="InterPro" id="IPR044035">
    <property type="entry name" value="DUF5698"/>
</dbReference>
<evidence type="ECO:0000259" key="7">
    <source>
        <dbReference type="Pfam" id="PF10035"/>
    </source>
</evidence>
<dbReference type="Pfam" id="PF18955">
    <property type="entry name" value="DUF5698"/>
    <property type="match status" value="1"/>
</dbReference>
<feature type="transmembrane region" description="Helical" evidence="6">
    <location>
        <begin position="83"/>
        <end position="103"/>
    </location>
</feature>
<keyword evidence="4 6" id="KW-1133">Transmembrane helix</keyword>